<dbReference type="SUPFAM" id="SSF47473">
    <property type="entry name" value="EF-hand"/>
    <property type="match status" value="1"/>
</dbReference>
<dbReference type="EMBL" id="JADAQX010000781">
    <property type="protein sequence ID" value="KAF8819391.1"/>
    <property type="molecule type" value="Genomic_DNA"/>
</dbReference>
<evidence type="ECO:0000256" key="4">
    <source>
        <dbReference type="ARBA" id="ARBA00022837"/>
    </source>
</evidence>
<reference evidence="7 8" key="1">
    <citation type="journal article" date="2020" name="bioRxiv">
        <title>Metabolic contributions of an alphaproteobacterial endosymbiont in the apicomplexan Cardiosporidium cionae.</title>
        <authorList>
            <person name="Hunter E.S."/>
            <person name="Paight C.J."/>
            <person name="Lane C.E."/>
        </authorList>
    </citation>
    <scope>NUCLEOTIDE SEQUENCE [LARGE SCALE GENOMIC DNA]</scope>
    <source>
        <strain evidence="7">ESH_2018</strain>
    </source>
</reference>
<evidence type="ECO:0000313" key="7">
    <source>
        <dbReference type="EMBL" id="KAF8819391.1"/>
    </source>
</evidence>
<comment type="subcellular location">
    <subcellularLocation>
        <location evidence="1">Cytoplasm</location>
        <location evidence="1">Cytoskeleton</location>
    </subcellularLocation>
</comment>
<feature type="domain" description="EF-hand" evidence="6">
    <location>
        <begin position="96"/>
        <end position="131"/>
    </location>
</feature>
<protein>
    <submittedName>
        <fullName evidence="7">Centrin</fullName>
    </submittedName>
</protein>
<evidence type="ECO:0000256" key="3">
    <source>
        <dbReference type="ARBA" id="ARBA00022737"/>
    </source>
</evidence>
<proteinExistence type="inferred from homology"/>
<dbReference type="InterPro" id="IPR002048">
    <property type="entry name" value="EF_hand_dom"/>
</dbReference>
<sequence>MLNRKSSVITRLNRGKRMELTDQQRQEIKEAFDLFDTDGSGKIDRKELMVAMKALGFEPNKEEVRRMVDEVDKDGSGTIGLSDYIEFMTRKMSERDPLEEMSKAFRLFDHDSSGYITFEKLKRVAEELGENMTDDELREMIYEADRSGDGKVNIDDFQRIMRKSNLF</sequence>
<dbReference type="Proteomes" id="UP000823046">
    <property type="component" value="Unassembled WGS sequence"/>
</dbReference>
<feature type="domain" description="EF-hand" evidence="6">
    <location>
        <begin position="132"/>
        <end position="167"/>
    </location>
</feature>
<keyword evidence="3" id="KW-0677">Repeat</keyword>
<keyword evidence="5" id="KW-0206">Cytoskeleton</keyword>
<evidence type="ECO:0000256" key="2">
    <source>
        <dbReference type="ARBA" id="ARBA00005253"/>
    </source>
</evidence>
<name>A0ABQ7J5W0_9APIC</name>
<dbReference type="InterPro" id="IPR050230">
    <property type="entry name" value="CALM/Myosin/TropC-like"/>
</dbReference>
<evidence type="ECO:0000256" key="5">
    <source>
        <dbReference type="ARBA" id="ARBA00023212"/>
    </source>
</evidence>
<accession>A0ABQ7J5W0</accession>
<keyword evidence="4" id="KW-0106">Calcium</keyword>
<dbReference type="Gene3D" id="1.10.238.10">
    <property type="entry name" value="EF-hand"/>
    <property type="match status" value="2"/>
</dbReference>
<dbReference type="CDD" id="cd00051">
    <property type="entry name" value="EFh"/>
    <property type="match status" value="2"/>
</dbReference>
<feature type="domain" description="EF-hand" evidence="6">
    <location>
        <begin position="23"/>
        <end position="58"/>
    </location>
</feature>
<dbReference type="InterPro" id="IPR011992">
    <property type="entry name" value="EF-hand-dom_pair"/>
</dbReference>
<dbReference type="PANTHER" id="PTHR23048:SF59">
    <property type="entry name" value="EF-HAND SUPERFAMILY PROTEIN"/>
    <property type="match status" value="1"/>
</dbReference>
<dbReference type="Pfam" id="PF13499">
    <property type="entry name" value="EF-hand_7"/>
    <property type="match status" value="2"/>
</dbReference>
<gene>
    <name evidence="7" type="ORF">IE077_001082</name>
</gene>
<dbReference type="PROSITE" id="PS50222">
    <property type="entry name" value="EF_HAND_2"/>
    <property type="match status" value="4"/>
</dbReference>
<evidence type="ECO:0000256" key="1">
    <source>
        <dbReference type="ARBA" id="ARBA00004245"/>
    </source>
</evidence>
<keyword evidence="5" id="KW-0963">Cytoplasm</keyword>
<dbReference type="PROSITE" id="PS00018">
    <property type="entry name" value="EF_HAND_1"/>
    <property type="match status" value="3"/>
</dbReference>
<organism evidence="7 8">
    <name type="scientific">Cardiosporidium cionae</name>
    <dbReference type="NCBI Taxonomy" id="476202"/>
    <lineage>
        <taxon>Eukaryota</taxon>
        <taxon>Sar</taxon>
        <taxon>Alveolata</taxon>
        <taxon>Apicomplexa</taxon>
        <taxon>Aconoidasida</taxon>
        <taxon>Nephromycida</taxon>
        <taxon>Cardiosporidium</taxon>
    </lineage>
</organism>
<comment type="similarity">
    <text evidence="2">Belongs to the centrin family.</text>
</comment>
<evidence type="ECO:0000259" key="6">
    <source>
        <dbReference type="PROSITE" id="PS50222"/>
    </source>
</evidence>
<dbReference type="PANTHER" id="PTHR23048">
    <property type="entry name" value="MYOSIN LIGHT CHAIN 1, 3"/>
    <property type="match status" value="1"/>
</dbReference>
<dbReference type="InterPro" id="IPR018247">
    <property type="entry name" value="EF_Hand_1_Ca_BS"/>
</dbReference>
<evidence type="ECO:0000313" key="8">
    <source>
        <dbReference type="Proteomes" id="UP000823046"/>
    </source>
</evidence>
<comment type="caution">
    <text evidence="7">The sequence shown here is derived from an EMBL/GenBank/DDBJ whole genome shotgun (WGS) entry which is preliminary data.</text>
</comment>
<dbReference type="SMART" id="SM00054">
    <property type="entry name" value="EFh"/>
    <property type="match status" value="4"/>
</dbReference>
<keyword evidence="8" id="KW-1185">Reference proteome</keyword>
<feature type="domain" description="EF-hand" evidence="6">
    <location>
        <begin position="59"/>
        <end position="94"/>
    </location>
</feature>